<accession>A0A644XEH8</accession>
<dbReference type="AlphaFoldDB" id="A0A644XEH8"/>
<dbReference type="Pfam" id="PF12728">
    <property type="entry name" value="HTH_17"/>
    <property type="match status" value="1"/>
</dbReference>
<evidence type="ECO:0000313" key="2">
    <source>
        <dbReference type="EMBL" id="MPM12574.1"/>
    </source>
</evidence>
<protein>
    <recommendedName>
        <fullName evidence="1">Helix-turn-helix domain-containing protein</fullName>
    </recommendedName>
</protein>
<dbReference type="NCBIfam" id="TIGR01764">
    <property type="entry name" value="excise"/>
    <property type="match status" value="1"/>
</dbReference>
<evidence type="ECO:0000259" key="1">
    <source>
        <dbReference type="Pfam" id="PF12728"/>
    </source>
</evidence>
<proteinExistence type="predicted"/>
<dbReference type="GO" id="GO:0003677">
    <property type="term" value="F:DNA binding"/>
    <property type="evidence" value="ECO:0007669"/>
    <property type="project" value="InterPro"/>
</dbReference>
<comment type="caution">
    <text evidence="2">The sequence shown here is derived from an EMBL/GenBank/DDBJ whole genome shotgun (WGS) entry which is preliminary data.</text>
</comment>
<gene>
    <name evidence="2" type="ORF">SDC9_58927</name>
</gene>
<reference evidence="2" key="1">
    <citation type="submission" date="2019-08" db="EMBL/GenBank/DDBJ databases">
        <authorList>
            <person name="Kucharzyk K."/>
            <person name="Murdoch R.W."/>
            <person name="Higgins S."/>
            <person name="Loffler F."/>
        </authorList>
    </citation>
    <scope>NUCLEOTIDE SEQUENCE</scope>
</reference>
<feature type="domain" description="Helix-turn-helix" evidence="1">
    <location>
        <begin position="8"/>
        <end position="58"/>
    </location>
</feature>
<organism evidence="2">
    <name type="scientific">bioreactor metagenome</name>
    <dbReference type="NCBI Taxonomy" id="1076179"/>
    <lineage>
        <taxon>unclassified sequences</taxon>
        <taxon>metagenomes</taxon>
        <taxon>ecological metagenomes</taxon>
    </lineage>
</organism>
<name>A0A644XEH8_9ZZZZ</name>
<sequence length="67" mass="7873">MFEEYPDVLDVETVCEMLRVGHNTVYGLLNTGKLKGMRFGRIWKISKQAVIEFITENSIQHKFLKRN</sequence>
<dbReference type="EMBL" id="VSSQ01001992">
    <property type="protein sequence ID" value="MPM12574.1"/>
    <property type="molecule type" value="Genomic_DNA"/>
</dbReference>
<dbReference type="InterPro" id="IPR041657">
    <property type="entry name" value="HTH_17"/>
</dbReference>
<dbReference type="InterPro" id="IPR010093">
    <property type="entry name" value="SinI_DNA-bd"/>
</dbReference>